<accession>A0A2J6X8Y2</accession>
<evidence type="ECO:0000313" key="3">
    <source>
        <dbReference type="Proteomes" id="UP000243376"/>
    </source>
</evidence>
<dbReference type="GO" id="GO:0008483">
    <property type="term" value="F:transaminase activity"/>
    <property type="evidence" value="ECO:0007669"/>
    <property type="project" value="UniProtKB-KW"/>
</dbReference>
<gene>
    <name evidence="2" type="ORF">C0184_04915</name>
</gene>
<organism evidence="2 3">
    <name type="scientific">Chloroflexus aggregans</name>
    <dbReference type="NCBI Taxonomy" id="152260"/>
    <lineage>
        <taxon>Bacteria</taxon>
        <taxon>Bacillati</taxon>
        <taxon>Chloroflexota</taxon>
        <taxon>Chloroflexia</taxon>
        <taxon>Chloroflexales</taxon>
        <taxon>Chloroflexineae</taxon>
        <taxon>Chloroflexaceae</taxon>
        <taxon>Chloroflexus</taxon>
    </lineage>
</organism>
<keyword evidence="2" id="KW-0032">Aminotransferase</keyword>
<dbReference type="Pfam" id="PF20613">
    <property type="entry name" value="HipA_2"/>
    <property type="match status" value="1"/>
</dbReference>
<keyword evidence="2" id="KW-0808">Transferase</keyword>
<evidence type="ECO:0000259" key="1">
    <source>
        <dbReference type="Pfam" id="PF20613"/>
    </source>
</evidence>
<dbReference type="Proteomes" id="UP000243376">
    <property type="component" value="Unassembled WGS sequence"/>
</dbReference>
<proteinExistence type="predicted"/>
<sequence>MLRRVTATRYVEPLREGGSLPAIVEADDDGLYVVKFRGAGQGPKVLVAELICGELARAVGLPAPELVLIEVDPALGRNEPDGEIQDLVMASAGLNLAVDFLPGALAFEPTTTRKLDPKLASMIVWFDAFITNVDRTPRNTNMLWWHRQLFLIDHGAALYMHYTWHDYQQRARAPFNQIRDHVLLPAANDLAAADTELTHRITPELLREIVELVPDEWLVDPRFPSLEAHREAYIEYLRLRLAAPRAFVQEAIDARERL</sequence>
<dbReference type="InterPro" id="IPR046748">
    <property type="entry name" value="HipA_2"/>
</dbReference>
<evidence type="ECO:0000313" key="2">
    <source>
        <dbReference type="EMBL" id="PMP83705.1"/>
    </source>
</evidence>
<feature type="domain" description="HipA-like kinase" evidence="1">
    <location>
        <begin position="12"/>
        <end position="221"/>
    </location>
</feature>
<name>A0A2J6X8Y2_9CHLR</name>
<dbReference type="AlphaFoldDB" id="A0A2J6X8Y2"/>
<comment type="caution">
    <text evidence="2">The sequence shown here is derived from an EMBL/GenBank/DDBJ whole genome shotgun (WGS) entry which is preliminary data.</text>
</comment>
<protein>
    <submittedName>
        <fullName evidence="2">Aminotransferase class I and II</fullName>
    </submittedName>
</protein>
<reference evidence="2 3" key="1">
    <citation type="submission" date="2018-01" db="EMBL/GenBank/DDBJ databases">
        <title>Metagenomic assembled genomes from two thermal pools in the Uzon Caldera, Kamchatka, Russia.</title>
        <authorList>
            <person name="Wilkins L."/>
            <person name="Ettinger C."/>
        </authorList>
    </citation>
    <scope>NUCLEOTIDE SEQUENCE [LARGE SCALE GENOMIC DNA]</scope>
    <source>
        <strain evidence="2">ZAV-02</strain>
    </source>
</reference>
<dbReference type="EMBL" id="PNIQ01000320">
    <property type="protein sequence ID" value="PMP83705.1"/>
    <property type="molecule type" value="Genomic_DNA"/>
</dbReference>